<feature type="domain" description="Pyridoxamine 5'-phosphate oxidase N-terminal" evidence="2">
    <location>
        <begin position="8"/>
        <end position="100"/>
    </location>
</feature>
<protein>
    <submittedName>
        <fullName evidence="3">PPOX class F420-dependent oxidoreductase</fullName>
    </submittedName>
</protein>
<dbReference type="GO" id="GO:0070967">
    <property type="term" value="F:coenzyme F420 binding"/>
    <property type="evidence" value="ECO:0007669"/>
    <property type="project" value="TreeGrafter"/>
</dbReference>
<evidence type="ECO:0000259" key="2">
    <source>
        <dbReference type="Pfam" id="PF01243"/>
    </source>
</evidence>
<accession>A0A4Q7J0U5</accession>
<dbReference type="EMBL" id="SFCC01000020">
    <property type="protein sequence ID" value="RZQ60016.1"/>
    <property type="molecule type" value="Genomic_DNA"/>
</dbReference>
<sequence length="130" mass="14396">MASELDRLGAQRYVVLTTFRKDGTPVPTPLWAAADDTDLLVWTPRDSGKVKRIRRDGRVEVQASDFSGKKPEGPVVTGQARLLDDEASDRVRSLIARKYGITGRLVMFGSRLRGGRKRTLGIAVRLDEST</sequence>
<dbReference type="Gene3D" id="2.30.110.10">
    <property type="entry name" value="Electron Transport, Fmn-binding Protein, Chain A"/>
    <property type="match status" value="1"/>
</dbReference>
<dbReference type="OrthoDB" id="5738083at2"/>
<evidence type="ECO:0000313" key="3">
    <source>
        <dbReference type="EMBL" id="RZQ60016.1"/>
    </source>
</evidence>
<dbReference type="PANTHER" id="PTHR35176">
    <property type="entry name" value="HEME OXYGENASE HI_0854-RELATED"/>
    <property type="match status" value="1"/>
</dbReference>
<dbReference type="Proteomes" id="UP000292003">
    <property type="component" value="Unassembled WGS sequence"/>
</dbReference>
<dbReference type="InterPro" id="IPR011576">
    <property type="entry name" value="Pyridox_Oxase_N"/>
</dbReference>
<dbReference type="GO" id="GO:0005829">
    <property type="term" value="C:cytosol"/>
    <property type="evidence" value="ECO:0007669"/>
    <property type="project" value="TreeGrafter"/>
</dbReference>
<name>A0A4Q7J0U5_9PSEU</name>
<dbReference type="PANTHER" id="PTHR35176:SF11">
    <property type="entry name" value="PYRIDOXAMINE 5'-PHOSPHATE OXIDASE FAMILY PROTEIN"/>
    <property type="match status" value="1"/>
</dbReference>
<gene>
    <name evidence="3" type="ORF">EWH70_31830</name>
</gene>
<evidence type="ECO:0000313" key="4">
    <source>
        <dbReference type="Proteomes" id="UP000292003"/>
    </source>
</evidence>
<reference evidence="3 4" key="1">
    <citation type="submission" date="2019-02" db="EMBL/GenBank/DDBJ databases">
        <title>Draft genome sequence of Amycolatopsis sp. 8-3EHSu isolated from roots of Suaeda maritima.</title>
        <authorList>
            <person name="Duangmal K."/>
            <person name="Chantavorakit T."/>
        </authorList>
    </citation>
    <scope>NUCLEOTIDE SEQUENCE [LARGE SCALE GENOMIC DNA]</scope>
    <source>
        <strain evidence="3 4">8-3EHSu</strain>
    </source>
</reference>
<dbReference type="SUPFAM" id="SSF50475">
    <property type="entry name" value="FMN-binding split barrel"/>
    <property type="match status" value="1"/>
</dbReference>
<dbReference type="InterPro" id="IPR019965">
    <property type="entry name" value="PPOX_F420-dep_Rv2061_put"/>
</dbReference>
<keyword evidence="4" id="KW-1185">Reference proteome</keyword>
<dbReference type="NCBIfam" id="TIGR03666">
    <property type="entry name" value="Rv2061_F420"/>
    <property type="match status" value="1"/>
</dbReference>
<dbReference type="GO" id="GO:0016627">
    <property type="term" value="F:oxidoreductase activity, acting on the CH-CH group of donors"/>
    <property type="evidence" value="ECO:0007669"/>
    <property type="project" value="TreeGrafter"/>
</dbReference>
<dbReference type="AlphaFoldDB" id="A0A4Q7J0U5"/>
<dbReference type="RefSeq" id="WP_130479279.1">
    <property type="nucleotide sequence ID" value="NZ_SFCC01000020.1"/>
</dbReference>
<dbReference type="InterPro" id="IPR052019">
    <property type="entry name" value="F420H2_bilvrd_red/Heme_oxyg"/>
</dbReference>
<evidence type="ECO:0000256" key="1">
    <source>
        <dbReference type="ARBA" id="ARBA00023002"/>
    </source>
</evidence>
<organism evidence="3 4">
    <name type="scientific">Amycolatopsis suaedae</name>
    <dbReference type="NCBI Taxonomy" id="2510978"/>
    <lineage>
        <taxon>Bacteria</taxon>
        <taxon>Bacillati</taxon>
        <taxon>Actinomycetota</taxon>
        <taxon>Actinomycetes</taxon>
        <taxon>Pseudonocardiales</taxon>
        <taxon>Pseudonocardiaceae</taxon>
        <taxon>Amycolatopsis</taxon>
    </lineage>
</organism>
<comment type="caution">
    <text evidence="3">The sequence shown here is derived from an EMBL/GenBank/DDBJ whole genome shotgun (WGS) entry which is preliminary data.</text>
</comment>
<dbReference type="Pfam" id="PF01243">
    <property type="entry name" value="PNPOx_N"/>
    <property type="match status" value="1"/>
</dbReference>
<proteinExistence type="predicted"/>
<dbReference type="InterPro" id="IPR012349">
    <property type="entry name" value="Split_barrel_FMN-bd"/>
</dbReference>
<keyword evidence="1" id="KW-0560">Oxidoreductase</keyword>